<dbReference type="EMBL" id="JAUEPU010000041">
    <property type="protein sequence ID" value="KAK0488139.1"/>
    <property type="molecule type" value="Genomic_DNA"/>
</dbReference>
<dbReference type="SUPFAM" id="SSF51735">
    <property type="entry name" value="NAD(P)-binding Rossmann-fold domains"/>
    <property type="match status" value="1"/>
</dbReference>
<evidence type="ECO:0000256" key="1">
    <source>
        <dbReference type="ARBA" id="ARBA00000113"/>
    </source>
</evidence>
<dbReference type="GO" id="GO:0004512">
    <property type="term" value="F:inositol-3-phosphate synthase activity"/>
    <property type="evidence" value="ECO:0007669"/>
    <property type="project" value="UniProtKB-EC"/>
</dbReference>
<dbReference type="Gene3D" id="3.30.2360.10">
    <property type="entry name" value="Glyceraldehyde-3-phosphate dehydrogenase-like domain"/>
    <property type="match status" value="1"/>
</dbReference>
<comment type="caution">
    <text evidence="8">The sequence shown here is derived from an EMBL/GenBank/DDBJ whole genome shotgun (WGS) entry which is preliminary data.</text>
</comment>
<dbReference type="GO" id="GO:0008654">
    <property type="term" value="P:phospholipid biosynthetic process"/>
    <property type="evidence" value="ECO:0007669"/>
    <property type="project" value="InterPro"/>
</dbReference>
<dbReference type="InterPro" id="IPR036291">
    <property type="entry name" value="NAD(P)-bd_dom_sf"/>
</dbReference>
<dbReference type="Gene3D" id="3.40.50.720">
    <property type="entry name" value="NAD(P)-binding Rossmann-like Domain"/>
    <property type="match status" value="2"/>
</dbReference>
<sequence length="455" mass="49851">MAPDDSGYTIPESELVLPIYPTAAHCPHTIVMQSENVAFTDKHITAKFHDHNTNITVANGQYIVNPTTELFEFQTKHQVSKASLMMIGMGGNNGSTLCAIILANHHNVIWHTKSGIQQPNYISSLLCAFTIHIGTDTATGKDIHVPFSDVLPMVHPNNLILRGWDISGLSLDKAMEQAFIPHIAQLKPLPSIYYPNFIAANQEACADNLIPGSDKQAHVEHIHADICNNLIPDVNDTADNVLNTIKTSHLEVSPSSVSAVATILEDEPFINSASQNTFMPGIIKLAEHEKSFIGGDDLELGQTKLKSVLAEFLINAGSKPLSITSYDHLGNNDGHNLSAERHKSSIVDDMVDENRLLFKAPESDAKGKGEHPDHVMVIKYIPAIGDSKRAINEYHSEIFCGGWLTINIFNKCEHPLIALLSYMLKALLIKPGTEVINSLHRQCNVLDAFLEACIG</sequence>
<dbReference type="PIRSF" id="PIRSF015578">
    <property type="entry name" value="Myoinos-ppht_syn"/>
    <property type="match status" value="1"/>
</dbReference>
<dbReference type="Gene3D" id="3.30.360.10">
    <property type="entry name" value="Dihydrodipicolinate Reductase, domain 2"/>
    <property type="match status" value="1"/>
</dbReference>
<comment type="pathway">
    <text evidence="3">Polyol metabolism; myo-inositol biosynthesis; myo-inositol from D-glucose 6-phosphate: step 1/2.</text>
</comment>
<dbReference type="InterPro" id="IPR013021">
    <property type="entry name" value="Myo-inos-1-P_Synthase_GAPDH"/>
</dbReference>
<evidence type="ECO:0000313" key="8">
    <source>
        <dbReference type="EMBL" id="KAK0488139.1"/>
    </source>
</evidence>
<evidence type="ECO:0000256" key="5">
    <source>
        <dbReference type="ARBA" id="ARBA00012125"/>
    </source>
</evidence>
<dbReference type="PANTHER" id="PTHR11510">
    <property type="entry name" value="MYO-INOSITOL-1 PHOSPHATE SYNTHASE"/>
    <property type="match status" value="1"/>
</dbReference>
<organism evidence="8 9">
    <name type="scientific">Armillaria luteobubalina</name>
    <dbReference type="NCBI Taxonomy" id="153913"/>
    <lineage>
        <taxon>Eukaryota</taxon>
        <taxon>Fungi</taxon>
        <taxon>Dikarya</taxon>
        <taxon>Basidiomycota</taxon>
        <taxon>Agaricomycotina</taxon>
        <taxon>Agaricomycetes</taxon>
        <taxon>Agaricomycetidae</taxon>
        <taxon>Agaricales</taxon>
        <taxon>Marasmiineae</taxon>
        <taxon>Physalacriaceae</taxon>
        <taxon>Armillaria</taxon>
    </lineage>
</organism>
<keyword evidence="9" id="KW-1185">Reference proteome</keyword>
<dbReference type="EC" id="5.5.1.4" evidence="5"/>
<protein>
    <recommendedName>
        <fullName evidence="5">inositol-3-phosphate synthase</fullName>
        <ecNumber evidence="5">5.5.1.4</ecNumber>
    </recommendedName>
</protein>
<name>A0AA39PQ36_9AGAR</name>
<evidence type="ECO:0000259" key="7">
    <source>
        <dbReference type="Pfam" id="PF01658"/>
    </source>
</evidence>
<evidence type="ECO:0000256" key="6">
    <source>
        <dbReference type="ARBA" id="ARBA00022550"/>
    </source>
</evidence>
<evidence type="ECO:0000256" key="4">
    <source>
        <dbReference type="ARBA" id="ARBA00010813"/>
    </source>
</evidence>
<dbReference type="Proteomes" id="UP001175228">
    <property type="component" value="Unassembled WGS sequence"/>
</dbReference>
<dbReference type="Pfam" id="PF07994">
    <property type="entry name" value="NAD_binding_5"/>
    <property type="match status" value="2"/>
</dbReference>
<comment type="similarity">
    <text evidence="4">Belongs to the myo-inositol 1-phosphate synthase family.</text>
</comment>
<dbReference type="InterPro" id="IPR002587">
    <property type="entry name" value="Myo-inos-1-P_Synthase"/>
</dbReference>
<keyword evidence="6" id="KW-0398">Inositol biosynthesis</keyword>
<evidence type="ECO:0000256" key="3">
    <source>
        <dbReference type="ARBA" id="ARBA00005117"/>
    </source>
</evidence>
<dbReference type="AlphaFoldDB" id="A0AA39PQ36"/>
<evidence type="ECO:0000256" key="2">
    <source>
        <dbReference type="ARBA" id="ARBA00001911"/>
    </source>
</evidence>
<dbReference type="GO" id="GO:0006021">
    <property type="term" value="P:inositol biosynthetic process"/>
    <property type="evidence" value="ECO:0007669"/>
    <property type="project" value="UniProtKB-KW"/>
</dbReference>
<feature type="domain" description="Myo-inositol-1-phosphate synthase GAPDH-like" evidence="7">
    <location>
        <begin position="301"/>
        <end position="413"/>
    </location>
</feature>
<comment type="catalytic activity">
    <reaction evidence="1">
        <text>D-glucose 6-phosphate = 1D-myo-inositol 3-phosphate</text>
        <dbReference type="Rhea" id="RHEA:10716"/>
        <dbReference type="ChEBI" id="CHEBI:58401"/>
        <dbReference type="ChEBI" id="CHEBI:61548"/>
        <dbReference type="EC" id="5.5.1.4"/>
    </reaction>
</comment>
<gene>
    <name evidence="8" type="ORF">EDD18DRAFT_1311350</name>
</gene>
<dbReference type="SUPFAM" id="SSF55347">
    <property type="entry name" value="Glyceraldehyde-3-phosphate dehydrogenase-like, C-terminal domain"/>
    <property type="match status" value="1"/>
</dbReference>
<dbReference type="Pfam" id="PF01658">
    <property type="entry name" value="Inos-1-P_synth"/>
    <property type="match status" value="1"/>
</dbReference>
<evidence type="ECO:0000313" key="9">
    <source>
        <dbReference type="Proteomes" id="UP001175228"/>
    </source>
</evidence>
<proteinExistence type="inferred from homology"/>
<reference evidence="8" key="1">
    <citation type="submission" date="2023-06" db="EMBL/GenBank/DDBJ databases">
        <authorList>
            <consortium name="Lawrence Berkeley National Laboratory"/>
            <person name="Ahrendt S."/>
            <person name="Sahu N."/>
            <person name="Indic B."/>
            <person name="Wong-Bajracharya J."/>
            <person name="Merenyi Z."/>
            <person name="Ke H.-M."/>
            <person name="Monk M."/>
            <person name="Kocsube S."/>
            <person name="Drula E."/>
            <person name="Lipzen A."/>
            <person name="Balint B."/>
            <person name="Henrissat B."/>
            <person name="Andreopoulos B."/>
            <person name="Martin F.M."/>
            <person name="Harder C.B."/>
            <person name="Rigling D."/>
            <person name="Ford K.L."/>
            <person name="Foster G.D."/>
            <person name="Pangilinan J."/>
            <person name="Papanicolaou A."/>
            <person name="Barry K."/>
            <person name="LaButti K."/>
            <person name="Viragh M."/>
            <person name="Koriabine M."/>
            <person name="Yan M."/>
            <person name="Riley R."/>
            <person name="Champramary S."/>
            <person name="Plett K.L."/>
            <person name="Tsai I.J."/>
            <person name="Slot J."/>
            <person name="Sipos G."/>
            <person name="Plett J."/>
            <person name="Nagy L.G."/>
            <person name="Grigoriev I.V."/>
        </authorList>
    </citation>
    <scope>NUCLEOTIDE SEQUENCE</scope>
    <source>
        <strain evidence="8">HWK02</strain>
    </source>
</reference>
<comment type="cofactor">
    <cofactor evidence="2">
        <name>NAD(+)</name>
        <dbReference type="ChEBI" id="CHEBI:57540"/>
    </cofactor>
</comment>
<accession>A0AA39PQ36</accession>